<dbReference type="InterPro" id="IPR018359">
    <property type="entry name" value="Bromodomain_CS"/>
</dbReference>
<evidence type="ECO:0000256" key="3">
    <source>
        <dbReference type="SAM" id="MobiDB-lite"/>
    </source>
</evidence>
<organism evidence="5 6">
    <name type="scientific">Elaeis guineensis var. tenera</name>
    <name type="common">Oil palm</name>
    <dbReference type="NCBI Taxonomy" id="51953"/>
    <lineage>
        <taxon>Eukaryota</taxon>
        <taxon>Viridiplantae</taxon>
        <taxon>Streptophyta</taxon>
        <taxon>Embryophyta</taxon>
        <taxon>Tracheophyta</taxon>
        <taxon>Spermatophyta</taxon>
        <taxon>Magnoliopsida</taxon>
        <taxon>Liliopsida</taxon>
        <taxon>Arecaceae</taxon>
        <taxon>Arecoideae</taxon>
        <taxon>Cocoseae</taxon>
        <taxon>Elaeidinae</taxon>
        <taxon>Elaeis</taxon>
    </lineage>
</organism>
<feature type="compositionally biased region" description="Low complexity" evidence="3">
    <location>
        <begin position="183"/>
        <end position="196"/>
    </location>
</feature>
<dbReference type="GeneID" id="105046830"/>
<accession>A0A6I9RCW7</accession>
<feature type="region of interest" description="Disordered" evidence="3">
    <location>
        <begin position="312"/>
        <end position="337"/>
    </location>
</feature>
<dbReference type="AlphaFoldDB" id="A0A6I9RCW7"/>
<dbReference type="OrthoDB" id="21449at2759"/>
<feature type="compositionally biased region" description="Acidic residues" evidence="3">
    <location>
        <begin position="63"/>
        <end position="75"/>
    </location>
</feature>
<dbReference type="KEGG" id="egu:105046830"/>
<reference evidence="6" key="1">
    <citation type="submission" date="2025-08" db="UniProtKB">
        <authorList>
            <consortium name="RefSeq"/>
        </authorList>
    </citation>
    <scope>IDENTIFICATION</scope>
</reference>
<feature type="domain" description="Bromo" evidence="4">
    <location>
        <begin position="213"/>
        <end position="283"/>
    </location>
</feature>
<dbReference type="InParanoid" id="A0A6I9RCW7"/>
<dbReference type="Proteomes" id="UP000504607">
    <property type="component" value="Chromosome 6"/>
</dbReference>
<dbReference type="InterPro" id="IPR001487">
    <property type="entry name" value="Bromodomain"/>
</dbReference>
<dbReference type="PROSITE" id="PS00633">
    <property type="entry name" value="BROMODOMAIN_1"/>
    <property type="match status" value="1"/>
</dbReference>
<keyword evidence="5" id="KW-1185">Reference proteome</keyword>
<dbReference type="SMART" id="SM00297">
    <property type="entry name" value="BROMO"/>
    <property type="match status" value="1"/>
</dbReference>
<dbReference type="InterPro" id="IPR036427">
    <property type="entry name" value="Bromodomain-like_sf"/>
</dbReference>
<dbReference type="Gene3D" id="1.20.920.10">
    <property type="entry name" value="Bromodomain-like"/>
    <property type="match status" value="1"/>
</dbReference>
<feature type="compositionally biased region" description="Basic residues" evidence="3">
    <location>
        <begin position="7"/>
        <end position="20"/>
    </location>
</feature>
<feature type="region of interest" description="Disordered" evidence="3">
    <location>
        <begin position="1"/>
        <end position="198"/>
    </location>
</feature>
<dbReference type="InterPro" id="IPR051831">
    <property type="entry name" value="Bromodomain_contain_prot"/>
</dbReference>
<evidence type="ECO:0000313" key="5">
    <source>
        <dbReference type="Proteomes" id="UP000504607"/>
    </source>
</evidence>
<feature type="compositionally biased region" description="Acidic residues" evidence="3">
    <location>
        <begin position="134"/>
        <end position="145"/>
    </location>
</feature>
<dbReference type="CDD" id="cd04369">
    <property type="entry name" value="Bromodomain"/>
    <property type="match status" value="1"/>
</dbReference>
<proteinExistence type="predicted"/>
<feature type="compositionally biased region" description="Basic residues" evidence="3">
    <location>
        <begin position="49"/>
        <end position="58"/>
    </location>
</feature>
<dbReference type="PANTHER" id="PTHR22881:SF42">
    <property type="entry name" value="DNA-BINDING BROMODOMAIN-CONTAINING PROTEIN"/>
    <property type="match status" value="1"/>
</dbReference>
<evidence type="ECO:0000256" key="2">
    <source>
        <dbReference type="PROSITE-ProRule" id="PRU00035"/>
    </source>
</evidence>
<protein>
    <submittedName>
        <fullName evidence="6">Bromodomain-containing protein 9</fullName>
    </submittedName>
</protein>
<sequence length="928" mass="102000">MMAKAAAAKKRGRPRKKRKGWPPCPDPPLPVVLHRSPPPPSPAPEPPRRTLRPRRRRRPLNDFTDDEFDDEEEEEDGRRRRRKLKLVLKLPNVFPSRRDERCSDSPVLACRSRRIPSSGHMSSSSSSASSSSYVDDDEEEEEEEETIKPPKNRRTEGCDDGVGSDGSGDQERGGKRELRRWSKGSASGLSSNSFAGTPLPERKTLEAILDKLQKKDTYGAFAEPVDPEELPDYHEVIEHPMDFGTVSKKLASNAYRFFEQFEDDIFLICSNAMQYNAPDTIYFRQARSIQDMARQQFRKLRVDGKCAETAGKSEEKINFNPHEKKPQMKSLSRTAQEPLGSDISSAATLASTGDAGTALSTAQANGVEAPVILNGFADGSSSLGESKSEKADELSAKSSPAKLARKLFVVDENRRATYDNISEQQPMLEPESVFDVFESETKKLVAVGLHMEYSYARSLARFCAFLGPIAWEIVSKRIEKALPAGVKFGPGWVGEFEPLQTPVLSLKKNNLQQLGLNSNFQFKLPSRKNKEAKDASQATQNCEPEDIRLGLKSQVTSGLSNKAPNLVKESDCHRKSTIELKQGLSRVTAGTQPGITSDTAQQQKDKATVNSAKTCGNVSEQVRLCHSTSVSSIPVETALQRPDYHSEAVTTRSPEIIFWHKNQGQPGNLKLAEAMAFQSRNEGLSMDFCGLSNGKATGNSDSNRLSTTLGFIPKHQPGTVGNSLAIGSQEQRINNHSRLMGLPDRISNQLNISNFSIDAPKHFSSAVLPSGRENMNAAATAAARAWMSIGASAECKAVAGRGLPNNQVGSASFHNFAWKSPGSPSGMHEDLKTRPVPYLFRQPNQVGSEESKVRSKELVIFPQLVGTDLSSFHGQSRWQGLVPHTEQKQNKDMCPPDLNIGFQLPGSPVHQSSGILKDSQQPDLALQL</sequence>
<feature type="compositionally biased region" description="Polar residues" evidence="3">
    <location>
        <begin position="909"/>
        <end position="922"/>
    </location>
</feature>
<dbReference type="SUPFAM" id="SSF47370">
    <property type="entry name" value="Bromodomain"/>
    <property type="match status" value="1"/>
</dbReference>
<gene>
    <name evidence="6" type="primary">LOC105046830</name>
</gene>
<evidence type="ECO:0000259" key="4">
    <source>
        <dbReference type="PROSITE" id="PS50014"/>
    </source>
</evidence>
<feature type="compositionally biased region" description="Basic and acidic residues" evidence="3">
    <location>
        <begin position="169"/>
        <end position="180"/>
    </location>
</feature>
<dbReference type="RefSeq" id="XP_010923868.1">
    <property type="nucleotide sequence ID" value="XM_010925566.3"/>
</dbReference>
<feature type="compositionally biased region" description="Pro residues" evidence="3">
    <location>
        <begin position="22"/>
        <end position="45"/>
    </location>
</feature>
<evidence type="ECO:0000256" key="1">
    <source>
        <dbReference type="ARBA" id="ARBA00023117"/>
    </source>
</evidence>
<feature type="region of interest" description="Disordered" evidence="3">
    <location>
        <begin position="885"/>
        <end position="928"/>
    </location>
</feature>
<feature type="compositionally biased region" description="Basic and acidic residues" evidence="3">
    <location>
        <begin position="312"/>
        <end position="326"/>
    </location>
</feature>
<evidence type="ECO:0000313" key="6">
    <source>
        <dbReference type="RefSeq" id="XP_010923868.1"/>
    </source>
</evidence>
<dbReference type="PROSITE" id="PS50014">
    <property type="entry name" value="BROMODOMAIN_2"/>
    <property type="match status" value="1"/>
</dbReference>
<name>A0A6I9RCW7_ELAGV</name>
<keyword evidence="1 2" id="KW-0103">Bromodomain</keyword>
<dbReference type="PRINTS" id="PR00503">
    <property type="entry name" value="BROMODOMAIN"/>
</dbReference>
<dbReference type="Pfam" id="PF00439">
    <property type="entry name" value="Bromodomain"/>
    <property type="match status" value="1"/>
</dbReference>
<feature type="compositionally biased region" description="Low complexity" evidence="3">
    <location>
        <begin position="117"/>
        <end position="133"/>
    </location>
</feature>
<dbReference type="PANTHER" id="PTHR22881">
    <property type="entry name" value="BROMODOMAIN CONTAINING PROTEIN"/>
    <property type="match status" value="1"/>
</dbReference>